<dbReference type="PANTHER" id="PTHR43563:SF14">
    <property type="entry name" value="AMINE OXIDASE"/>
    <property type="match status" value="1"/>
</dbReference>
<dbReference type="PANTHER" id="PTHR43563">
    <property type="entry name" value="AMINE OXIDASE"/>
    <property type="match status" value="1"/>
</dbReference>
<dbReference type="EMBL" id="CAKLPZ010000003">
    <property type="protein sequence ID" value="CAH1001710.1"/>
    <property type="molecule type" value="Genomic_DNA"/>
</dbReference>
<keyword evidence="3" id="KW-0560">Oxidoreductase</keyword>
<dbReference type="Pfam" id="PF01593">
    <property type="entry name" value="Amino_oxidase"/>
    <property type="match status" value="2"/>
</dbReference>
<dbReference type="PRINTS" id="PR00757">
    <property type="entry name" value="AMINEOXDASEF"/>
</dbReference>
<dbReference type="InterPro" id="IPR036188">
    <property type="entry name" value="FAD/NAD-bd_sf"/>
</dbReference>
<evidence type="ECO:0000256" key="3">
    <source>
        <dbReference type="ARBA" id="ARBA00023002"/>
    </source>
</evidence>
<dbReference type="Proteomes" id="UP000837803">
    <property type="component" value="Unassembled WGS sequence"/>
</dbReference>
<dbReference type="SUPFAM" id="SSF51905">
    <property type="entry name" value="FAD/NAD(P)-binding domain"/>
    <property type="match status" value="1"/>
</dbReference>
<comment type="caution">
    <text evidence="5">The sequence shown here is derived from an EMBL/GenBank/DDBJ whole genome shotgun (WGS) entry which is preliminary data.</text>
</comment>
<evidence type="ECO:0000313" key="5">
    <source>
        <dbReference type="EMBL" id="CAH1001710.1"/>
    </source>
</evidence>
<reference evidence="5" key="1">
    <citation type="submission" date="2021-12" db="EMBL/GenBank/DDBJ databases">
        <authorList>
            <person name="Rodrigo-Torres L."/>
            <person name="Arahal R. D."/>
            <person name="Lucena T."/>
        </authorList>
    </citation>
    <scope>NUCLEOTIDE SEQUENCE</scope>
    <source>
        <strain evidence="5">CECT 8419</strain>
    </source>
</reference>
<accession>A0ABM9B2Z4</accession>
<dbReference type="InterPro" id="IPR001613">
    <property type="entry name" value="Flavin_amine_oxidase"/>
</dbReference>
<evidence type="ECO:0000256" key="2">
    <source>
        <dbReference type="ARBA" id="ARBA00005995"/>
    </source>
</evidence>
<sequence length="351" mass="37918">MRTTKQLIILGAGLTGLTLAYLLRDAPLDVRILEARDRPGGRIRTLQSADGPGLDMGATWLGQQHVQLRNLLRELELDTYPQYQNGRLRYEAAPGAAATLHALPPDSSPSYRIAGGSTALIERLISCLPEQTITYGTAVTSITARDRGIEVATEGQTYTADHVVSTLPPALLAATVSLQPALPAAYRTLAAASDTWMGRSIKVALVYDTPFWREGREAATFFSNVGPVSELHDHSDPVGGGYALKGFLDPATAALAPAERERRVVAQLVRAYGPAATTYRAYHDTVWRDEPFTLRSTAPDPTPHRHAGEALLRGSHWNGRLLLAGAESSDAYPGYMEGAVRSARLTAARLR</sequence>
<proteinExistence type="inferred from homology"/>
<dbReference type="Gene3D" id="3.50.50.60">
    <property type="entry name" value="FAD/NAD(P)-binding domain"/>
    <property type="match status" value="2"/>
</dbReference>
<feature type="domain" description="Amine oxidase" evidence="4">
    <location>
        <begin position="108"/>
        <end position="350"/>
    </location>
</feature>
<organism evidence="5 6">
    <name type="scientific">Neolewinella maritima</name>
    <dbReference type="NCBI Taxonomy" id="1383882"/>
    <lineage>
        <taxon>Bacteria</taxon>
        <taxon>Pseudomonadati</taxon>
        <taxon>Bacteroidota</taxon>
        <taxon>Saprospiria</taxon>
        <taxon>Saprospirales</taxon>
        <taxon>Lewinellaceae</taxon>
        <taxon>Neolewinella</taxon>
    </lineage>
</organism>
<name>A0ABM9B2Z4_9BACT</name>
<dbReference type="RefSeq" id="WP_238751559.1">
    <property type="nucleotide sequence ID" value="NZ_CAKLPZ010000003.1"/>
</dbReference>
<comment type="similarity">
    <text evidence="2">Belongs to the flavin monoamine oxidase family.</text>
</comment>
<dbReference type="InterPro" id="IPR002937">
    <property type="entry name" value="Amino_oxidase"/>
</dbReference>
<protein>
    <recommendedName>
        <fullName evidence="4">Amine oxidase domain-containing protein</fullName>
    </recommendedName>
</protein>
<dbReference type="InterPro" id="IPR050703">
    <property type="entry name" value="Flavin_MAO"/>
</dbReference>
<feature type="domain" description="Amine oxidase" evidence="4">
    <location>
        <begin position="14"/>
        <end position="87"/>
    </location>
</feature>
<dbReference type="SUPFAM" id="SSF54373">
    <property type="entry name" value="FAD-linked reductases, C-terminal domain"/>
    <property type="match status" value="1"/>
</dbReference>
<keyword evidence="6" id="KW-1185">Reference proteome</keyword>
<gene>
    <name evidence="5" type="ORF">LEM8419_02616</name>
</gene>
<comment type="cofactor">
    <cofactor evidence="1">
        <name>FAD</name>
        <dbReference type="ChEBI" id="CHEBI:57692"/>
    </cofactor>
</comment>
<evidence type="ECO:0000259" key="4">
    <source>
        <dbReference type="Pfam" id="PF01593"/>
    </source>
</evidence>
<evidence type="ECO:0000256" key="1">
    <source>
        <dbReference type="ARBA" id="ARBA00001974"/>
    </source>
</evidence>
<evidence type="ECO:0000313" key="6">
    <source>
        <dbReference type="Proteomes" id="UP000837803"/>
    </source>
</evidence>